<dbReference type="Pfam" id="PF13376">
    <property type="entry name" value="OmdA"/>
    <property type="match status" value="1"/>
</dbReference>
<keyword evidence="2" id="KW-1185">Reference proteome</keyword>
<evidence type="ECO:0000313" key="1">
    <source>
        <dbReference type="EMBL" id="SFE19738.1"/>
    </source>
</evidence>
<dbReference type="RefSeq" id="WP_046233188.1">
    <property type="nucleotide sequence ID" value="NZ_FONN01000001.1"/>
</dbReference>
<evidence type="ECO:0000313" key="2">
    <source>
        <dbReference type="Proteomes" id="UP000183410"/>
    </source>
</evidence>
<dbReference type="AlphaFoldDB" id="A0A1I1YL22"/>
<dbReference type="Proteomes" id="UP000183410">
    <property type="component" value="Unassembled WGS sequence"/>
</dbReference>
<dbReference type="EMBL" id="FONN01000001">
    <property type="protein sequence ID" value="SFE19738.1"/>
    <property type="molecule type" value="Genomic_DNA"/>
</dbReference>
<name>A0A1I1YL22_9BACL</name>
<dbReference type="OrthoDB" id="9796999at2"/>
<accession>A0A1I1YL22</accession>
<reference evidence="2" key="1">
    <citation type="submission" date="2016-10" db="EMBL/GenBank/DDBJ databases">
        <authorList>
            <person name="Varghese N."/>
            <person name="Submissions S."/>
        </authorList>
    </citation>
    <scope>NUCLEOTIDE SEQUENCE [LARGE SCALE GENOMIC DNA]</scope>
    <source>
        <strain evidence="2">CGMCC 1.10223</strain>
    </source>
</reference>
<gene>
    <name evidence="1" type="ORF">SAMN04487969_101590</name>
</gene>
<proteinExistence type="predicted"/>
<organism evidence="1 2">
    <name type="scientific">Paenibacillus algorifonticola</name>
    <dbReference type="NCBI Taxonomy" id="684063"/>
    <lineage>
        <taxon>Bacteria</taxon>
        <taxon>Bacillati</taxon>
        <taxon>Bacillota</taxon>
        <taxon>Bacilli</taxon>
        <taxon>Bacillales</taxon>
        <taxon>Paenibacillaceae</taxon>
        <taxon>Paenibacillus</taxon>
    </lineage>
</organism>
<protein>
    <submittedName>
        <fullName evidence="1">Uncharacterized conserved protein YdeI, YjbR/CyaY-like superfamily, DUF1801 family</fullName>
    </submittedName>
</protein>
<sequence length="207" mass="24093">MGRSYDGRNDCVFETPAEWRSWLEQNHEQETILWVGFRKKSSGKPTISWPESVDEALCFGWIDGIRKSIDEENYKIRFTPRKKGSIWSAVNMQRVQELSEGGLMHPAGLAAYERRKEAKSAVYAYEQKPEHIVLAPEEEAAFREQEAAWSYFQEQRATYQKTALWWVISAKKEETRSKRLRTLIENSASGRTLQQFTPIVKKGIEKN</sequence>